<protein>
    <submittedName>
        <fullName evidence="1">Uncharacterized protein</fullName>
    </submittedName>
</protein>
<dbReference type="Proteomes" id="UP001244297">
    <property type="component" value="Unassembled WGS sequence"/>
</dbReference>
<gene>
    <name evidence="1" type="ORF">QWZ18_19365</name>
</gene>
<dbReference type="EMBL" id="JAUFPT010000062">
    <property type="protein sequence ID" value="MDN3572780.1"/>
    <property type="molecule type" value="Genomic_DNA"/>
</dbReference>
<sequence>MSELLKKTQGQRLGLIATRNRAMAADDARNLLLERLGLIARTGDAWPHHLRGYLVVEWTITDAGLTALSEVEITGSAIERAFLPEAGFGSTRTDSSLSNFSC</sequence>
<reference evidence="2" key="1">
    <citation type="journal article" date="2019" name="Int. J. Syst. Evol. Microbiol.">
        <title>The Global Catalogue of Microorganisms (GCM) 10K type strain sequencing project: providing services to taxonomists for standard genome sequencing and annotation.</title>
        <authorList>
            <consortium name="The Broad Institute Genomics Platform"/>
            <consortium name="The Broad Institute Genome Sequencing Center for Infectious Disease"/>
            <person name="Wu L."/>
            <person name="Ma J."/>
        </authorList>
    </citation>
    <scope>NUCLEOTIDE SEQUENCE [LARGE SCALE GENOMIC DNA]</scope>
    <source>
        <strain evidence="2">CECT 7806</strain>
    </source>
</reference>
<dbReference type="RefSeq" id="WP_238285902.1">
    <property type="nucleotide sequence ID" value="NZ_BPQS01000004.1"/>
</dbReference>
<name>A0ABT8ATN7_9HYPH</name>
<accession>A0ABT8ATN7</accession>
<evidence type="ECO:0000313" key="1">
    <source>
        <dbReference type="EMBL" id="MDN3572780.1"/>
    </source>
</evidence>
<proteinExistence type="predicted"/>
<keyword evidence="2" id="KW-1185">Reference proteome</keyword>
<evidence type="ECO:0000313" key="2">
    <source>
        <dbReference type="Proteomes" id="UP001244297"/>
    </source>
</evidence>
<comment type="caution">
    <text evidence="1">The sequence shown here is derived from an EMBL/GenBank/DDBJ whole genome shotgun (WGS) entry which is preliminary data.</text>
</comment>
<organism evidence="1 2">
    <name type="scientific">Methylobacterium longum</name>
    <dbReference type="NCBI Taxonomy" id="767694"/>
    <lineage>
        <taxon>Bacteria</taxon>
        <taxon>Pseudomonadati</taxon>
        <taxon>Pseudomonadota</taxon>
        <taxon>Alphaproteobacteria</taxon>
        <taxon>Hyphomicrobiales</taxon>
        <taxon>Methylobacteriaceae</taxon>
        <taxon>Methylobacterium</taxon>
    </lineage>
</organism>